<feature type="binding site" evidence="12">
    <location>
        <position position="762"/>
    </location>
    <ligand>
        <name>substrate</name>
    </ligand>
</feature>
<dbReference type="Gene3D" id="3.30.470.20">
    <property type="entry name" value="ATP-grasp fold, B domain"/>
    <property type="match status" value="1"/>
</dbReference>
<comment type="catalytic activity">
    <reaction evidence="10">
        <text>pyruvate + phosphate + ATP = phosphoenolpyruvate + AMP + diphosphate + H(+)</text>
        <dbReference type="Rhea" id="RHEA:10756"/>
        <dbReference type="ChEBI" id="CHEBI:15361"/>
        <dbReference type="ChEBI" id="CHEBI:15378"/>
        <dbReference type="ChEBI" id="CHEBI:30616"/>
        <dbReference type="ChEBI" id="CHEBI:33019"/>
        <dbReference type="ChEBI" id="CHEBI:43474"/>
        <dbReference type="ChEBI" id="CHEBI:58702"/>
        <dbReference type="ChEBI" id="CHEBI:456215"/>
        <dbReference type="EC" id="2.7.9.1"/>
    </reaction>
</comment>
<dbReference type="GO" id="GO:0046872">
    <property type="term" value="F:metal ion binding"/>
    <property type="evidence" value="ECO:0007669"/>
    <property type="project" value="UniProtKB-UniRule"/>
</dbReference>
<dbReference type="PIRSF" id="PIRSF000853">
    <property type="entry name" value="PPDK"/>
    <property type="match status" value="1"/>
</dbReference>
<feature type="binding site" evidence="12">
    <location>
        <position position="598"/>
    </location>
    <ligand>
        <name>substrate</name>
    </ligand>
</feature>
<dbReference type="InterPro" id="IPR015813">
    <property type="entry name" value="Pyrv/PenolPyrv_kinase-like_dom"/>
</dbReference>
<dbReference type="GO" id="GO:0016301">
    <property type="term" value="F:kinase activity"/>
    <property type="evidence" value="ECO:0007669"/>
    <property type="project" value="UniProtKB-UniRule"/>
</dbReference>
<keyword evidence="17" id="KW-1185">Reference proteome</keyword>
<feature type="binding site" evidence="12">
    <location>
        <position position="765"/>
    </location>
    <ligand>
        <name>substrate</name>
    </ligand>
</feature>
<comment type="similarity">
    <text evidence="3 10">Belongs to the PEP-utilizing enzyme family.</text>
</comment>
<evidence type="ECO:0000256" key="1">
    <source>
        <dbReference type="ARBA" id="ARBA00001946"/>
    </source>
</evidence>
<dbReference type="Gene3D" id="3.50.30.10">
    <property type="entry name" value="Phosphohistidine domain"/>
    <property type="match status" value="1"/>
</dbReference>
<proteinExistence type="inferred from homology"/>
<dbReference type="SUPFAM" id="SSF56059">
    <property type="entry name" value="Glutathione synthetase ATP-binding domain-like"/>
    <property type="match status" value="1"/>
</dbReference>
<evidence type="ECO:0000256" key="9">
    <source>
        <dbReference type="ARBA" id="ARBA00022842"/>
    </source>
</evidence>
<gene>
    <name evidence="16" type="ORF">HNR50_002459</name>
</gene>
<evidence type="ECO:0000256" key="10">
    <source>
        <dbReference type="PIRNR" id="PIRNR000853"/>
    </source>
</evidence>
<keyword evidence="7 13" id="KW-0479">Metal-binding</keyword>
<feature type="binding site" evidence="13">
    <location>
        <position position="765"/>
    </location>
    <ligand>
        <name>Mg(2+)</name>
        <dbReference type="ChEBI" id="CHEBI:18420"/>
    </ligand>
</feature>
<feature type="active site" description="Tele-phosphohistidine intermediate" evidence="11">
    <location>
        <position position="434"/>
    </location>
</feature>
<dbReference type="EC" id="2.7.9.1" evidence="4 10"/>
<dbReference type="Proteomes" id="UP000587760">
    <property type="component" value="Unassembled WGS sequence"/>
</dbReference>
<feature type="active site" description="Proton donor" evidence="11">
    <location>
        <position position="826"/>
    </location>
</feature>
<comment type="caution">
    <text evidence="16">The sequence shown here is derived from an EMBL/GenBank/DDBJ whole genome shotgun (WGS) entry which is preliminary data.</text>
</comment>
<dbReference type="Pfam" id="PF00391">
    <property type="entry name" value="PEP-utilizers"/>
    <property type="match status" value="1"/>
</dbReference>
<feature type="domain" description="PEP-utilising enzyme C-terminal" evidence="15">
    <location>
        <begin position="510"/>
        <end position="865"/>
    </location>
</feature>
<feature type="domain" description="PEP-utilising enzyme mobile" evidence="14">
    <location>
        <begin position="403"/>
        <end position="475"/>
    </location>
</feature>
<dbReference type="InterPro" id="IPR000121">
    <property type="entry name" value="PEP_util_C"/>
</dbReference>
<comment type="cofactor">
    <cofactor evidence="1 10 13">
        <name>Mg(2+)</name>
        <dbReference type="ChEBI" id="CHEBI:18420"/>
    </cofactor>
</comment>
<evidence type="ECO:0000313" key="16">
    <source>
        <dbReference type="EMBL" id="MBB6480786.1"/>
    </source>
</evidence>
<dbReference type="GO" id="GO:0050242">
    <property type="term" value="F:pyruvate, phosphate dikinase activity"/>
    <property type="evidence" value="ECO:0007669"/>
    <property type="project" value="UniProtKB-UniRule"/>
</dbReference>
<keyword evidence="8 16" id="KW-0418">Kinase</keyword>
<evidence type="ECO:0000259" key="14">
    <source>
        <dbReference type="Pfam" id="PF00391"/>
    </source>
</evidence>
<keyword evidence="6 16" id="KW-0808">Transferase</keyword>
<dbReference type="PANTHER" id="PTHR22931:SF9">
    <property type="entry name" value="PYRUVATE, PHOSPHATE DIKINASE 1, CHLOROPLASTIC"/>
    <property type="match status" value="1"/>
</dbReference>
<evidence type="ECO:0000256" key="3">
    <source>
        <dbReference type="ARBA" id="ARBA00007837"/>
    </source>
</evidence>
<feature type="binding site" evidence="12">
    <location>
        <position position="741"/>
    </location>
    <ligand>
        <name>substrate</name>
    </ligand>
</feature>
<dbReference type="InterPro" id="IPR013815">
    <property type="entry name" value="ATP_grasp_subdomain_1"/>
</dbReference>
<dbReference type="EMBL" id="JACHGJ010000004">
    <property type="protein sequence ID" value="MBB6480786.1"/>
    <property type="molecule type" value="Genomic_DNA"/>
</dbReference>
<dbReference type="Gene3D" id="1.10.189.10">
    <property type="entry name" value="Pyruvate Phosphate Dikinase, domain 2"/>
    <property type="match status" value="1"/>
</dbReference>
<dbReference type="AlphaFoldDB" id="A0A841RAP4"/>
<dbReference type="InterPro" id="IPR040442">
    <property type="entry name" value="Pyrv_kinase-like_dom_sf"/>
</dbReference>
<evidence type="ECO:0000256" key="7">
    <source>
        <dbReference type="ARBA" id="ARBA00022723"/>
    </source>
</evidence>
<evidence type="ECO:0000256" key="2">
    <source>
        <dbReference type="ARBA" id="ARBA00003144"/>
    </source>
</evidence>
<protein>
    <recommendedName>
        <fullName evidence="5 10">Pyruvate, phosphate dikinase</fullName>
        <ecNumber evidence="4 10">2.7.9.1</ecNumber>
    </recommendedName>
</protein>
<dbReference type="Gene3D" id="3.20.20.60">
    <property type="entry name" value="Phosphoenolpyruvate-binding domains"/>
    <property type="match status" value="1"/>
</dbReference>
<dbReference type="InterPro" id="IPR010121">
    <property type="entry name" value="Pyruvate_phosphate_dikinase"/>
</dbReference>
<feature type="binding site" evidence="12">
    <location>
        <position position="763"/>
    </location>
    <ligand>
        <name>substrate</name>
    </ligand>
</feature>
<evidence type="ECO:0000259" key="15">
    <source>
        <dbReference type="Pfam" id="PF02896"/>
    </source>
</evidence>
<dbReference type="Pfam" id="PF02896">
    <property type="entry name" value="PEP-utilizers_C"/>
    <property type="match status" value="1"/>
</dbReference>
<evidence type="ECO:0000256" key="6">
    <source>
        <dbReference type="ARBA" id="ARBA00022679"/>
    </source>
</evidence>
<dbReference type="SUPFAM" id="SSF52009">
    <property type="entry name" value="Phosphohistidine domain"/>
    <property type="match status" value="1"/>
</dbReference>
<keyword evidence="9 13" id="KW-0460">Magnesium</keyword>
<dbReference type="InterPro" id="IPR036637">
    <property type="entry name" value="Phosphohistidine_dom_sf"/>
</dbReference>
<evidence type="ECO:0000256" key="13">
    <source>
        <dbReference type="PIRSR" id="PIRSR000853-3"/>
    </source>
</evidence>
<reference evidence="16 17" key="1">
    <citation type="submission" date="2020-08" db="EMBL/GenBank/DDBJ databases">
        <title>Genomic Encyclopedia of Type Strains, Phase IV (KMG-IV): sequencing the most valuable type-strain genomes for metagenomic binning, comparative biology and taxonomic classification.</title>
        <authorList>
            <person name="Goeker M."/>
        </authorList>
    </citation>
    <scope>NUCLEOTIDE SEQUENCE [LARGE SCALE GENOMIC DNA]</scope>
    <source>
        <strain evidence="16 17">DSM 2461</strain>
    </source>
</reference>
<evidence type="ECO:0000256" key="4">
    <source>
        <dbReference type="ARBA" id="ARBA00011994"/>
    </source>
</evidence>
<dbReference type="Gene3D" id="3.30.1490.20">
    <property type="entry name" value="ATP-grasp fold, A domain"/>
    <property type="match status" value="1"/>
</dbReference>
<sequence length="878" mass="98930">MNEIYSFSSEEYTNDPDMIETMGIRGKRIMDLARLGVPTLPGFILSNEFLATEEDSPKEHAANIKQAVNKMGKLLDKKFGDPQNPLLIKMVVSPMLNMVYTVFSLHNIGLCDTTIDGFAAYVGESFAYHEYRNVISRIIELDLKSTTEEDRKKTLETLLGKVQKAKAVTKIKQIIEEAKEYYPLDIFTDAWKQIEFAENLYKRFFEGNEALNDSALLVQAMTFGNYGKESYFGSYYTRNIVTGENELSGEFFENSFDSKGKKGKKITLIKAPYLDGLKQIASELERAFKEIRKITFTIEDGSLWVIDQFEASDKSTQAEMKTLLDLHSEGVIEDNYLIHALKPGRFAEILHPVLDKEAAKDVPYVQGGIAGAMGAAVGKVYFSTDELLKEYKMAQQRNQPLDFILVMPSTYAEDVKAIEVARGVLTKEGGYASHAPVVARSLGKVAMVFPEMEFRKDHIVINGQKFKEGDEISLDVPSYDTPKIYFSKLALIEPSINDCGILEFLEIIQKHIGDFDIHANADQPKDAELAKLFKADGIGLCRTEHMFFNEKRIPIFRTLIIADSVEERLKALDLLRPMQVDDFYNLFKIMEGHPVTIRLLDAPLHEFLPHTRQSMLDFIDFAKKQNPKLTEEEIRQRCDMLGEENPMLGHRGVRVAITYPEIYNMQVSAIFEAAYRLQKEGVDVVPEIMIPIIMDANEVRAVRFGKKIEGTEIIGINEIEKQVRDTLGARAIEYRVGVMIELPAAVLNADKIAKYADFFSFGTNDLTQTTNGLSRDDFNSFFTNYNEFDLLEKNPFKVLGKQVKEMVSIAAERGRLTRPDITMGICGEHGAEPANLPFIRSCGLNYASCSPYGIPIAKLALAQMNVDPAPGQRSAFNG</sequence>
<evidence type="ECO:0000256" key="12">
    <source>
        <dbReference type="PIRSR" id="PIRSR000853-2"/>
    </source>
</evidence>
<evidence type="ECO:0000313" key="17">
    <source>
        <dbReference type="Proteomes" id="UP000587760"/>
    </source>
</evidence>
<accession>A0A841RAP4</accession>
<feature type="binding site" evidence="13">
    <location>
        <position position="741"/>
    </location>
    <ligand>
        <name>Mg(2+)</name>
        <dbReference type="ChEBI" id="CHEBI:18420"/>
    </ligand>
</feature>
<feature type="binding site" evidence="12">
    <location>
        <position position="764"/>
    </location>
    <ligand>
        <name>substrate</name>
    </ligand>
</feature>
<dbReference type="GO" id="GO:0005524">
    <property type="term" value="F:ATP binding"/>
    <property type="evidence" value="ECO:0007669"/>
    <property type="project" value="UniProtKB-UniRule"/>
</dbReference>
<comment type="function">
    <text evidence="2">Catalyzes the reversible phosphorylation of pyruvate and phosphate.</text>
</comment>
<dbReference type="PANTHER" id="PTHR22931">
    <property type="entry name" value="PHOSPHOENOLPYRUVATE DIKINASE-RELATED"/>
    <property type="match status" value="1"/>
</dbReference>
<dbReference type="Gene3D" id="1.20.80.30">
    <property type="match status" value="1"/>
</dbReference>
<dbReference type="InterPro" id="IPR008279">
    <property type="entry name" value="PEP-util_enz_mobile_dom"/>
</dbReference>
<organism evidence="16 17">
    <name type="scientific">Spirochaeta isovalerica</name>
    <dbReference type="NCBI Taxonomy" id="150"/>
    <lineage>
        <taxon>Bacteria</taxon>
        <taxon>Pseudomonadati</taxon>
        <taxon>Spirochaetota</taxon>
        <taxon>Spirochaetia</taxon>
        <taxon>Spirochaetales</taxon>
        <taxon>Spirochaetaceae</taxon>
        <taxon>Spirochaeta</taxon>
    </lineage>
</organism>
<keyword evidence="16" id="KW-0670">Pyruvate</keyword>
<dbReference type="RefSeq" id="WP_184747046.1">
    <property type="nucleotide sequence ID" value="NZ_JACHGJ010000004.1"/>
</dbReference>
<name>A0A841RAP4_9SPIO</name>
<evidence type="ECO:0000256" key="8">
    <source>
        <dbReference type="ARBA" id="ARBA00022777"/>
    </source>
</evidence>
<evidence type="ECO:0000256" key="5">
    <source>
        <dbReference type="ARBA" id="ARBA00020138"/>
    </source>
</evidence>
<feature type="binding site" evidence="12">
    <location>
        <position position="542"/>
    </location>
    <ligand>
        <name>substrate</name>
    </ligand>
</feature>
<evidence type="ECO:0000256" key="11">
    <source>
        <dbReference type="PIRSR" id="PIRSR000853-1"/>
    </source>
</evidence>
<dbReference type="SUPFAM" id="SSF51621">
    <property type="entry name" value="Phosphoenolpyruvate/pyruvate domain"/>
    <property type="match status" value="1"/>
</dbReference>